<keyword evidence="2" id="KW-1185">Reference proteome</keyword>
<evidence type="ECO:0000313" key="2">
    <source>
        <dbReference type="Proteomes" id="UP000245119"/>
    </source>
</evidence>
<protein>
    <submittedName>
        <fullName evidence="1">Uncharacterized protein</fullName>
    </submittedName>
</protein>
<comment type="caution">
    <text evidence="1">The sequence shown here is derived from an EMBL/GenBank/DDBJ whole genome shotgun (WGS) entry which is preliminary data.</text>
</comment>
<proteinExistence type="predicted"/>
<dbReference type="AlphaFoldDB" id="A0A2T7NW60"/>
<dbReference type="EMBL" id="PZQS01000008">
    <property type="protein sequence ID" value="PVD25397.1"/>
    <property type="molecule type" value="Genomic_DNA"/>
</dbReference>
<dbReference type="Proteomes" id="UP000245119">
    <property type="component" value="Linkage Group LG8"/>
</dbReference>
<sequence>MDTNPNMILGFGEQNMRQHRHLQVDPPDWGLGADCSENHVSGEDMSAAMYSCHGRKENCIHWGWDGFEKGGERKREGTGAVRAAGCGYGHV</sequence>
<evidence type="ECO:0000313" key="1">
    <source>
        <dbReference type="EMBL" id="PVD25397.1"/>
    </source>
</evidence>
<gene>
    <name evidence="1" type="ORF">C0Q70_13053</name>
</gene>
<reference evidence="1 2" key="1">
    <citation type="submission" date="2018-04" db="EMBL/GenBank/DDBJ databases">
        <title>The genome of golden apple snail Pomacea canaliculata provides insight into stress tolerance and invasive adaptation.</title>
        <authorList>
            <person name="Liu C."/>
            <person name="Liu B."/>
            <person name="Ren Y."/>
            <person name="Zhang Y."/>
            <person name="Wang H."/>
            <person name="Li S."/>
            <person name="Jiang F."/>
            <person name="Yin L."/>
            <person name="Zhang G."/>
            <person name="Qian W."/>
            <person name="Fan W."/>
        </authorList>
    </citation>
    <scope>NUCLEOTIDE SEQUENCE [LARGE SCALE GENOMIC DNA]</scope>
    <source>
        <strain evidence="1">SZHN2017</strain>
        <tissue evidence="1">Muscle</tissue>
    </source>
</reference>
<name>A0A2T7NW60_POMCA</name>
<organism evidence="1 2">
    <name type="scientific">Pomacea canaliculata</name>
    <name type="common">Golden apple snail</name>
    <dbReference type="NCBI Taxonomy" id="400727"/>
    <lineage>
        <taxon>Eukaryota</taxon>
        <taxon>Metazoa</taxon>
        <taxon>Spiralia</taxon>
        <taxon>Lophotrochozoa</taxon>
        <taxon>Mollusca</taxon>
        <taxon>Gastropoda</taxon>
        <taxon>Caenogastropoda</taxon>
        <taxon>Architaenioglossa</taxon>
        <taxon>Ampullarioidea</taxon>
        <taxon>Ampullariidae</taxon>
        <taxon>Pomacea</taxon>
    </lineage>
</organism>
<accession>A0A2T7NW60</accession>